<protein>
    <submittedName>
        <fullName evidence="13">Efflux RND transporter periplasmic adaptor subunit</fullName>
    </submittedName>
</protein>
<dbReference type="Pfam" id="PF25967">
    <property type="entry name" value="RND-MFP_C"/>
    <property type="match status" value="1"/>
</dbReference>
<sequence>MHVTRKQFIAAVLVLAAVAGVAYFIWQRKPEAQVQKPRTPVQIVKSVLAQQKSIPVTIQANGYVSALNTVDVRPQIQNIVRSVHVREGQEVKAGQLLFTLDARSDLAGVENAQAQMAKNRADLVEAEAALKRNQELLARNFVSQAVVDTAASRVAALRSTVRGDQAAIQSSSVALSHNKISASIGGRLGAISVRPGSLAQPGGDPMVSIVQLDPIAVSFSLAERELQHIRASYPDGAAPVRAQLAGGQEVGGTLYFIDNAADAQTGTIRMKAQFPNQDRRMWPGTYVSVRLVARTLPDAVVVPAQAIVTGPVDKFVYVVQPDDTVKPQNVEVLTIAQGEAAVAGLNAGARVVVEGTQNLRPGSKIQEAGAKKGQGASGAARVQKDAA</sequence>
<dbReference type="InterPro" id="IPR058627">
    <property type="entry name" value="MdtA-like_C"/>
</dbReference>
<feature type="region of interest" description="Disordered" evidence="7">
    <location>
        <begin position="363"/>
        <end position="387"/>
    </location>
</feature>
<dbReference type="InterPro" id="IPR058626">
    <property type="entry name" value="MdtA-like_b-barrel"/>
</dbReference>
<dbReference type="GO" id="GO:1990281">
    <property type="term" value="C:efflux pump complex"/>
    <property type="evidence" value="ECO:0007669"/>
    <property type="project" value="TreeGrafter"/>
</dbReference>
<name>A0A3A3G240_9BURK</name>
<proteinExistence type="inferred from homology"/>
<feature type="transmembrane region" description="Helical" evidence="8">
    <location>
        <begin position="7"/>
        <end position="26"/>
    </location>
</feature>
<keyword evidence="6 8" id="KW-0472">Membrane</keyword>
<evidence type="ECO:0000313" key="14">
    <source>
        <dbReference type="Proteomes" id="UP000266327"/>
    </source>
</evidence>
<evidence type="ECO:0000256" key="7">
    <source>
        <dbReference type="SAM" id="MobiDB-lite"/>
    </source>
</evidence>
<comment type="subcellular location">
    <subcellularLocation>
        <location evidence="1">Cell membrane</location>
    </subcellularLocation>
</comment>
<evidence type="ECO:0000259" key="10">
    <source>
        <dbReference type="Pfam" id="PF25917"/>
    </source>
</evidence>
<keyword evidence="5" id="KW-0997">Cell inner membrane</keyword>
<evidence type="ECO:0000256" key="3">
    <source>
        <dbReference type="ARBA" id="ARBA00022448"/>
    </source>
</evidence>
<dbReference type="Gene3D" id="1.10.287.470">
    <property type="entry name" value="Helix hairpin bin"/>
    <property type="match status" value="1"/>
</dbReference>
<dbReference type="AlphaFoldDB" id="A0A3A3G240"/>
<dbReference type="Pfam" id="PF25917">
    <property type="entry name" value="BSH_RND"/>
    <property type="match status" value="1"/>
</dbReference>
<dbReference type="OrthoDB" id="9783047at2"/>
<comment type="caution">
    <text evidence="13">The sequence shown here is derived from an EMBL/GenBank/DDBJ whole genome shotgun (WGS) entry which is preliminary data.</text>
</comment>
<keyword evidence="8" id="KW-0812">Transmembrane</keyword>
<dbReference type="GO" id="GO:0015562">
    <property type="term" value="F:efflux transmembrane transporter activity"/>
    <property type="evidence" value="ECO:0007669"/>
    <property type="project" value="TreeGrafter"/>
</dbReference>
<dbReference type="EMBL" id="QYUQ01000002">
    <property type="protein sequence ID" value="RJG01715.1"/>
    <property type="molecule type" value="Genomic_DNA"/>
</dbReference>
<evidence type="ECO:0000256" key="2">
    <source>
        <dbReference type="ARBA" id="ARBA00009477"/>
    </source>
</evidence>
<evidence type="ECO:0000259" key="11">
    <source>
        <dbReference type="Pfam" id="PF25944"/>
    </source>
</evidence>
<keyword evidence="8" id="KW-1133">Transmembrane helix</keyword>
<gene>
    <name evidence="13" type="ORF">D3878_09040</name>
</gene>
<dbReference type="PANTHER" id="PTHR30469:SF36">
    <property type="entry name" value="BLL3903 PROTEIN"/>
    <property type="match status" value="1"/>
</dbReference>
<feature type="domain" description="Multidrug resistance protein MdtA-like beta-barrel" evidence="11">
    <location>
        <begin position="214"/>
        <end position="292"/>
    </location>
</feature>
<dbReference type="SUPFAM" id="SSF111369">
    <property type="entry name" value="HlyD-like secretion proteins"/>
    <property type="match status" value="1"/>
</dbReference>
<keyword evidence="4" id="KW-1003">Cell membrane</keyword>
<dbReference type="Gene3D" id="2.40.420.20">
    <property type="match status" value="1"/>
</dbReference>
<dbReference type="PANTHER" id="PTHR30469">
    <property type="entry name" value="MULTIDRUG RESISTANCE PROTEIN MDTA"/>
    <property type="match status" value="1"/>
</dbReference>
<keyword evidence="14" id="KW-1185">Reference proteome</keyword>
<feature type="compositionally biased region" description="Low complexity" evidence="7">
    <location>
        <begin position="371"/>
        <end position="380"/>
    </location>
</feature>
<evidence type="ECO:0000313" key="13">
    <source>
        <dbReference type="EMBL" id="RJG01715.1"/>
    </source>
</evidence>
<evidence type="ECO:0000256" key="1">
    <source>
        <dbReference type="ARBA" id="ARBA00004236"/>
    </source>
</evidence>
<comment type="similarity">
    <text evidence="2">Belongs to the membrane fusion protein (MFP) (TC 8.A.1) family.</text>
</comment>
<dbReference type="InterPro" id="IPR058624">
    <property type="entry name" value="MdtA-like_HH"/>
</dbReference>
<evidence type="ECO:0000256" key="5">
    <source>
        <dbReference type="ARBA" id="ARBA00022519"/>
    </source>
</evidence>
<dbReference type="InterPro" id="IPR006143">
    <property type="entry name" value="RND_pump_MFP"/>
</dbReference>
<feature type="domain" description="Multidrug resistance protein MdtA-like barrel-sandwich hybrid" evidence="10">
    <location>
        <begin position="68"/>
        <end position="203"/>
    </location>
</feature>
<evidence type="ECO:0000256" key="8">
    <source>
        <dbReference type="SAM" id="Phobius"/>
    </source>
</evidence>
<dbReference type="Pfam" id="PF25876">
    <property type="entry name" value="HH_MFP_RND"/>
    <property type="match status" value="1"/>
</dbReference>
<evidence type="ECO:0000256" key="6">
    <source>
        <dbReference type="ARBA" id="ARBA00023136"/>
    </source>
</evidence>
<dbReference type="InterPro" id="IPR058625">
    <property type="entry name" value="MdtA-like_BSH"/>
</dbReference>
<dbReference type="Pfam" id="PF25944">
    <property type="entry name" value="Beta-barrel_RND"/>
    <property type="match status" value="1"/>
</dbReference>
<accession>A0A3A3G240</accession>
<feature type="domain" description="Multidrug resistance protein MdtA-like C-terminal permuted SH3" evidence="12">
    <location>
        <begin position="298"/>
        <end position="357"/>
    </location>
</feature>
<feature type="domain" description="Multidrug resistance protein MdtA-like alpha-helical hairpin" evidence="9">
    <location>
        <begin position="110"/>
        <end position="175"/>
    </location>
</feature>
<dbReference type="Gene3D" id="2.40.30.170">
    <property type="match status" value="1"/>
</dbReference>
<organism evidence="13 14">
    <name type="scientific">Noviherbaspirillum sedimenti</name>
    <dbReference type="NCBI Taxonomy" id="2320865"/>
    <lineage>
        <taxon>Bacteria</taxon>
        <taxon>Pseudomonadati</taxon>
        <taxon>Pseudomonadota</taxon>
        <taxon>Betaproteobacteria</taxon>
        <taxon>Burkholderiales</taxon>
        <taxon>Oxalobacteraceae</taxon>
        <taxon>Noviherbaspirillum</taxon>
    </lineage>
</organism>
<dbReference type="NCBIfam" id="TIGR01730">
    <property type="entry name" value="RND_mfp"/>
    <property type="match status" value="1"/>
</dbReference>
<dbReference type="Proteomes" id="UP000266327">
    <property type="component" value="Unassembled WGS sequence"/>
</dbReference>
<evidence type="ECO:0000259" key="9">
    <source>
        <dbReference type="Pfam" id="PF25876"/>
    </source>
</evidence>
<evidence type="ECO:0000256" key="4">
    <source>
        <dbReference type="ARBA" id="ARBA00022475"/>
    </source>
</evidence>
<evidence type="ECO:0000259" key="12">
    <source>
        <dbReference type="Pfam" id="PF25967"/>
    </source>
</evidence>
<reference evidence="14" key="1">
    <citation type="submission" date="2018-09" db="EMBL/GenBank/DDBJ databases">
        <authorList>
            <person name="Zhu H."/>
        </authorList>
    </citation>
    <scope>NUCLEOTIDE SEQUENCE [LARGE SCALE GENOMIC DNA]</scope>
    <source>
        <strain evidence="14">K1S02-23</strain>
    </source>
</reference>
<keyword evidence="3" id="KW-0813">Transport</keyword>
<dbReference type="Gene3D" id="2.40.50.100">
    <property type="match status" value="1"/>
</dbReference>